<dbReference type="EMBL" id="REGN01010113">
    <property type="protein sequence ID" value="RMZ99678.1"/>
    <property type="molecule type" value="Genomic_DNA"/>
</dbReference>
<evidence type="ECO:0000313" key="1">
    <source>
        <dbReference type="EMBL" id="RMZ99678.1"/>
    </source>
</evidence>
<keyword evidence="2" id="KW-1185">Reference proteome</keyword>
<accession>A0A3M7PL15</accession>
<dbReference type="Proteomes" id="UP000276133">
    <property type="component" value="Unassembled WGS sequence"/>
</dbReference>
<proteinExistence type="predicted"/>
<dbReference type="AlphaFoldDB" id="A0A3M7PL15"/>
<comment type="caution">
    <text evidence="1">The sequence shown here is derived from an EMBL/GenBank/DDBJ whole genome shotgun (WGS) entry which is preliminary data.</text>
</comment>
<dbReference type="OrthoDB" id="10161173at2759"/>
<protein>
    <submittedName>
        <fullName evidence="1">Uncharacterized protein</fullName>
    </submittedName>
</protein>
<organism evidence="1 2">
    <name type="scientific">Brachionus plicatilis</name>
    <name type="common">Marine rotifer</name>
    <name type="synonym">Brachionus muelleri</name>
    <dbReference type="NCBI Taxonomy" id="10195"/>
    <lineage>
        <taxon>Eukaryota</taxon>
        <taxon>Metazoa</taxon>
        <taxon>Spiralia</taxon>
        <taxon>Gnathifera</taxon>
        <taxon>Rotifera</taxon>
        <taxon>Eurotatoria</taxon>
        <taxon>Monogononta</taxon>
        <taxon>Pseudotrocha</taxon>
        <taxon>Ploima</taxon>
        <taxon>Brachionidae</taxon>
        <taxon>Brachionus</taxon>
    </lineage>
</organism>
<evidence type="ECO:0000313" key="2">
    <source>
        <dbReference type="Proteomes" id="UP000276133"/>
    </source>
</evidence>
<name>A0A3M7PL15_BRAPC</name>
<sequence length="314" mass="37320">MSETLSKESALEDPANQTLEDFDQDWTDVLKPANEIRKRGKAITYDLFKSFEDFDVILKEINDGKINGNTWIFKSQDGDKHRFYCKYLKHGRRAALNLQLTDGSKDDEHTNHPNDEEDIRKIYPIIYQKIVEYENFGQKPEAIITNLIKAGMQPPKKTKINLYILKAKKVSNQPTMNDLKEWCDQYNEIPEHDDQVFRAEYEYQAFPEQKFHKRVNCWAHVIRNSDKRLNHFVLPIKKEIRQDIKTIQKLFREDLFVYATQLFQKKWQEKKSQSINEFIDYFFSEWIDKNNGWYVEGICFPSTSNGIESSHDKI</sequence>
<gene>
    <name evidence="1" type="ORF">BpHYR1_002744</name>
</gene>
<reference evidence="1 2" key="1">
    <citation type="journal article" date="2018" name="Sci. Rep.">
        <title>Genomic signatures of local adaptation to the degree of environmental predictability in rotifers.</title>
        <authorList>
            <person name="Franch-Gras L."/>
            <person name="Hahn C."/>
            <person name="Garcia-Roger E.M."/>
            <person name="Carmona M.J."/>
            <person name="Serra M."/>
            <person name="Gomez A."/>
        </authorList>
    </citation>
    <scope>NUCLEOTIDE SEQUENCE [LARGE SCALE GENOMIC DNA]</scope>
    <source>
        <strain evidence="1">HYR1</strain>
    </source>
</reference>